<dbReference type="EMBL" id="JANBPG010004047">
    <property type="protein sequence ID" value="KAJ1877939.1"/>
    <property type="molecule type" value="Genomic_DNA"/>
</dbReference>
<keyword evidence="2" id="KW-1185">Reference proteome</keyword>
<accession>A0ACC1HWT2</accession>
<proteinExistence type="predicted"/>
<reference evidence="1" key="1">
    <citation type="submission" date="2022-07" db="EMBL/GenBank/DDBJ databases">
        <title>Phylogenomic reconstructions and comparative analyses of Kickxellomycotina fungi.</title>
        <authorList>
            <person name="Reynolds N.K."/>
            <person name="Stajich J.E."/>
            <person name="Barry K."/>
            <person name="Grigoriev I.V."/>
            <person name="Crous P."/>
            <person name="Smith M.E."/>
        </authorList>
    </citation>
    <scope>NUCLEOTIDE SEQUENCE</scope>
    <source>
        <strain evidence="1">Benny 63K</strain>
    </source>
</reference>
<organism evidence="1 2">
    <name type="scientific">Kickxella alabastrina</name>
    <dbReference type="NCBI Taxonomy" id="61397"/>
    <lineage>
        <taxon>Eukaryota</taxon>
        <taxon>Fungi</taxon>
        <taxon>Fungi incertae sedis</taxon>
        <taxon>Zoopagomycota</taxon>
        <taxon>Kickxellomycotina</taxon>
        <taxon>Kickxellomycetes</taxon>
        <taxon>Kickxellales</taxon>
        <taxon>Kickxellaceae</taxon>
        <taxon>Kickxella</taxon>
    </lineage>
</organism>
<protein>
    <submittedName>
        <fullName evidence="1">Uncharacterized protein</fullName>
    </submittedName>
</protein>
<comment type="caution">
    <text evidence="1">The sequence shown here is derived from an EMBL/GenBank/DDBJ whole genome shotgun (WGS) entry which is preliminary data.</text>
</comment>
<dbReference type="Proteomes" id="UP001150581">
    <property type="component" value="Unassembled WGS sequence"/>
</dbReference>
<name>A0ACC1HWT2_9FUNG</name>
<evidence type="ECO:0000313" key="2">
    <source>
        <dbReference type="Proteomes" id="UP001150581"/>
    </source>
</evidence>
<evidence type="ECO:0000313" key="1">
    <source>
        <dbReference type="EMBL" id="KAJ1877939.1"/>
    </source>
</evidence>
<gene>
    <name evidence="1" type="ORF">LPJ66_011991</name>
</gene>
<feature type="non-terminal residue" evidence="1">
    <location>
        <position position="1"/>
    </location>
</feature>
<sequence length="138" mass="15312">NWNAFAPGFRELEENIDFVEPEDLFDRRIVMADGSFVDCAEDRLLCEKRVANAAVEGDMDADVDITDDDPLFSDSDSESEDERFLLPVVVDWDQEMLPPAVTPSAEPMVAAAEEIARAVDHGQVIAELIEPAWTVAMP</sequence>